<dbReference type="EMBL" id="CANHGI010000005">
    <property type="protein sequence ID" value="CAI5451226.1"/>
    <property type="molecule type" value="Genomic_DNA"/>
</dbReference>
<protein>
    <submittedName>
        <fullName evidence="1">Uncharacterized protein</fullName>
    </submittedName>
</protein>
<evidence type="ECO:0000313" key="1">
    <source>
        <dbReference type="EMBL" id="CAI5451226.1"/>
    </source>
</evidence>
<dbReference type="Proteomes" id="UP001152747">
    <property type="component" value="Unassembled WGS sequence"/>
</dbReference>
<sequence>MTSTFKDDNMIRIIVCISLFITTVSVAVPFGRFDFSEQQDIADFSNSNKNDNVFLPFRDTPERLINYEMDSSKESDALHSEDDIFYKFGDLATLPIEKLSGPKIANGF</sequence>
<organism evidence="1 2">
    <name type="scientific">Caenorhabditis angaria</name>
    <dbReference type="NCBI Taxonomy" id="860376"/>
    <lineage>
        <taxon>Eukaryota</taxon>
        <taxon>Metazoa</taxon>
        <taxon>Ecdysozoa</taxon>
        <taxon>Nematoda</taxon>
        <taxon>Chromadorea</taxon>
        <taxon>Rhabditida</taxon>
        <taxon>Rhabditina</taxon>
        <taxon>Rhabditomorpha</taxon>
        <taxon>Rhabditoidea</taxon>
        <taxon>Rhabditidae</taxon>
        <taxon>Peloderinae</taxon>
        <taxon>Caenorhabditis</taxon>
    </lineage>
</organism>
<name>A0A9P1N7S3_9PELO</name>
<keyword evidence="2" id="KW-1185">Reference proteome</keyword>
<comment type="caution">
    <text evidence="1">The sequence shown here is derived from an EMBL/GenBank/DDBJ whole genome shotgun (WGS) entry which is preliminary data.</text>
</comment>
<gene>
    <name evidence="1" type="ORF">CAMP_LOCUS13863</name>
</gene>
<evidence type="ECO:0000313" key="2">
    <source>
        <dbReference type="Proteomes" id="UP001152747"/>
    </source>
</evidence>
<dbReference type="OrthoDB" id="5863154at2759"/>
<proteinExistence type="predicted"/>
<reference evidence="1" key="1">
    <citation type="submission" date="2022-11" db="EMBL/GenBank/DDBJ databases">
        <authorList>
            <person name="Kikuchi T."/>
        </authorList>
    </citation>
    <scope>NUCLEOTIDE SEQUENCE</scope>
    <source>
        <strain evidence="1">PS1010</strain>
    </source>
</reference>
<dbReference type="AlphaFoldDB" id="A0A9P1N7S3"/>
<accession>A0A9P1N7S3</accession>